<comment type="caution">
    <text evidence="2">The sequence shown here is derived from an EMBL/GenBank/DDBJ whole genome shotgun (WGS) entry which is preliminary data.</text>
</comment>
<evidence type="ECO:0000313" key="2">
    <source>
        <dbReference type="EMBL" id="MCQ8104981.1"/>
    </source>
</evidence>
<feature type="region of interest" description="Disordered" evidence="1">
    <location>
        <begin position="1"/>
        <end position="58"/>
    </location>
</feature>
<dbReference type="RefSeq" id="WP_256602826.1">
    <property type="nucleotide sequence ID" value="NZ_JANIBJ010000022.1"/>
</dbReference>
<accession>A0ABT1THP6</accession>
<gene>
    <name evidence="2" type="ORF">NP590_12770</name>
</gene>
<name>A0ABT1THP6_9GAMM</name>
<proteinExistence type="predicted"/>
<evidence type="ECO:0000313" key="3">
    <source>
        <dbReference type="Proteomes" id="UP001524499"/>
    </source>
</evidence>
<dbReference type="Proteomes" id="UP001524499">
    <property type="component" value="Unassembled WGS sequence"/>
</dbReference>
<sequence>MTEIPPLSPSPVLPAVHKLEREKGLGRDKGRRKSEEGSGKKPPSPSDEQAEQHIDEIV</sequence>
<evidence type="ECO:0000256" key="1">
    <source>
        <dbReference type="SAM" id="MobiDB-lite"/>
    </source>
</evidence>
<keyword evidence="3" id="KW-1185">Reference proteome</keyword>
<dbReference type="EMBL" id="JANIBJ010000022">
    <property type="protein sequence ID" value="MCQ8104981.1"/>
    <property type="molecule type" value="Genomic_DNA"/>
</dbReference>
<organism evidence="2 3">
    <name type="scientific">Methylomonas subterranea</name>
    <dbReference type="NCBI Taxonomy" id="2952225"/>
    <lineage>
        <taxon>Bacteria</taxon>
        <taxon>Pseudomonadati</taxon>
        <taxon>Pseudomonadota</taxon>
        <taxon>Gammaproteobacteria</taxon>
        <taxon>Methylococcales</taxon>
        <taxon>Methylococcaceae</taxon>
        <taxon>Methylomonas</taxon>
    </lineage>
</organism>
<feature type="compositionally biased region" description="Basic and acidic residues" evidence="1">
    <location>
        <begin position="17"/>
        <end position="39"/>
    </location>
</feature>
<protein>
    <submittedName>
        <fullName evidence="2">Uncharacterized protein</fullName>
    </submittedName>
</protein>
<reference evidence="2 3" key="1">
    <citation type="submission" date="2022-07" db="EMBL/GenBank/DDBJ databases">
        <title>Methylomonas rivi sp. nov., Methylomonas rosea sp. nov., Methylomonas aureus sp. nov. and Methylomonas subterranea sp. nov., four novel methanotrophs isolated from a freshwater creek and the deep terrestrial subsurface.</title>
        <authorList>
            <person name="Abin C."/>
            <person name="Sankaranarayanan K."/>
            <person name="Garner C."/>
            <person name="Sindelar R."/>
            <person name="Kotary K."/>
            <person name="Garner R."/>
            <person name="Barclay S."/>
            <person name="Lawson P."/>
            <person name="Krumholz L."/>
        </authorList>
    </citation>
    <scope>NUCLEOTIDE SEQUENCE [LARGE SCALE GENOMIC DNA]</scope>
    <source>
        <strain evidence="2 3">SURF-2</strain>
    </source>
</reference>
<feature type="compositionally biased region" description="Pro residues" evidence="1">
    <location>
        <begin position="1"/>
        <end position="12"/>
    </location>
</feature>